<dbReference type="EMBL" id="CP061723">
    <property type="protein sequence ID" value="QOD00752.1"/>
    <property type="molecule type" value="Genomic_DNA"/>
</dbReference>
<organism evidence="1 2">
    <name type="scientific">Pseudomonas putida</name>
    <name type="common">Arthrobacter siderocapsulatus</name>
    <dbReference type="NCBI Taxonomy" id="303"/>
    <lineage>
        <taxon>Bacteria</taxon>
        <taxon>Pseudomonadati</taxon>
        <taxon>Pseudomonadota</taxon>
        <taxon>Gammaproteobacteria</taxon>
        <taxon>Pseudomonadales</taxon>
        <taxon>Pseudomonadaceae</taxon>
        <taxon>Pseudomonas</taxon>
    </lineage>
</organism>
<protein>
    <recommendedName>
        <fullName evidence="3">AAA+ ATPase domain-containing protein</fullName>
    </recommendedName>
</protein>
<evidence type="ECO:0008006" key="3">
    <source>
        <dbReference type="Google" id="ProtNLM"/>
    </source>
</evidence>
<gene>
    <name evidence="1" type="ORF">ID616_14125</name>
</gene>
<evidence type="ECO:0000313" key="1">
    <source>
        <dbReference type="EMBL" id="QOD00752.1"/>
    </source>
</evidence>
<proteinExistence type="predicted"/>
<name>A0ABD7BMK0_PSEPU</name>
<dbReference type="RefSeq" id="WP_191087744.1">
    <property type="nucleotide sequence ID" value="NZ_CP061723.1"/>
</dbReference>
<dbReference type="SUPFAM" id="SSF52540">
    <property type="entry name" value="P-loop containing nucleoside triphosphate hydrolases"/>
    <property type="match status" value="1"/>
</dbReference>
<evidence type="ECO:0000313" key="2">
    <source>
        <dbReference type="Proteomes" id="UP000516786"/>
    </source>
</evidence>
<dbReference type="AlphaFoldDB" id="A0ABD7BMK0"/>
<accession>A0ABD7BMK0</accession>
<sequence>MISYANIVNVAAAKVKVYEGHVQSVENDIRAKIESGNGANLFLVFSHPGAGATFLLERLTELAPASCVSIPFDTFNYAIEFTGKLADAFGLYTPGEDYRKMPRYLFKAIEASKRTNIFIDDLEMLCNTRDEIKSLRSVIGELLNRCANVNFVITLKSLRRFSSLAKYPGASVFSLSKYVAEESCMQFVKEYSTELARRLGHVNMPIINLTTCSRSVSDWAATARAAMIIALARGSKTLDMGLEVSESDCDEVRRLLEIIAPR</sequence>
<dbReference type="InterPro" id="IPR027417">
    <property type="entry name" value="P-loop_NTPase"/>
</dbReference>
<dbReference type="Proteomes" id="UP000516786">
    <property type="component" value="Chromosome"/>
</dbReference>
<reference evidence="1 2" key="1">
    <citation type="submission" date="2020-09" db="EMBL/GenBank/DDBJ databases">
        <title>Co-existence of a novel multidrug-resistance efflux pump with carbapenem resistance gene blaVIM-2 in one megaplasmid in Pseudomonas putida.</title>
        <authorList>
            <person name="Peng K."/>
            <person name="Li R."/>
        </authorList>
    </citation>
    <scope>NUCLEOTIDE SEQUENCE [LARGE SCALE GENOMIC DNA]</scope>
    <source>
        <strain evidence="1 2">ZXPA-20</strain>
    </source>
</reference>